<evidence type="ECO:0000313" key="19">
    <source>
        <dbReference type="EMBL" id="QWW22902.1"/>
    </source>
</evidence>
<dbReference type="GO" id="GO:0098552">
    <property type="term" value="C:side of membrane"/>
    <property type="evidence" value="ECO:0007669"/>
    <property type="project" value="UniProtKB-KW"/>
</dbReference>
<evidence type="ECO:0000256" key="1">
    <source>
        <dbReference type="ARBA" id="ARBA00003560"/>
    </source>
</evidence>
<dbReference type="Pfam" id="PF04389">
    <property type="entry name" value="Peptidase_M28"/>
    <property type="match status" value="1"/>
</dbReference>
<feature type="region of interest" description="Disordered" evidence="13">
    <location>
        <begin position="418"/>
        <end position="440"/>
    </location>
</feature>
<dbReference type="Pfam" id="PF02225">
    <property type="entry name" value="PA"/>
    <property type="match status" value="1"/>
</dbReference>
<dbReference type="EMBL" id="CP076749">
    <property type="protein sequence ID" value="QWW22902.1"/>
    <property type="molecule type" value="Genomic_DNA"/>
</dbReference>
<keyword evidence="11" id="KW-0325">Glycoprotein</keyword>
<dbReference type="InterPro" id="IPR021031">
    <property type="entry name" value="Hyphal-reg_cell_wall_N"/>
</dbReference>
<dbReference type="Gene3D" id="1.20.930.40">
    <property type="entry name" value="Transferrin receptor-like, dimerisation domain"/>
    <property type="match status" value="1"/>
</dbReference>
<dbReference type="InterPro" id="IPR031573">
    <property type="entry name" value="Cell_wall_rpt"/>
</dbReference>
<keyword evidence="7" id="KW-0964">Secreted</keyword>
<evidence type="ECO:0000256" key="14">
    <source>
        <dbReference type="SAM" id="SignalP"/>
    </source>
</evidence>
<feature type="region of interest" description="Disordered" evidence="13">
    <location>
        <begin position="1628"/>
        <end position="1647"/>
    </location>
</feature>
<evidence type="ECO:0000256" key="9">
    <source>
        <dbReference type="ARBA" id="ARBA00022729"/>
    </source>
</evidence>
<feature type="compositionally biased region" description="Low complexity" evidence="13">
    <location>
        <begin position="1044"/>
        <end position="1061"/>
    </location>
</feature>
<dbReference type="Pfam" id="PF11765">
    <property type="entry name" value="Hyphal_reg_CWP"/>
    <property type="match status" value="1"/>
</dbReference>
<evidence type="ECO:0008006" key="20">
    <source>
        <dbReference type="Google" id="ProtNLM"/>
    </source>
</evidence>
<feature type="compositionally biased region" description="Low complexity" evidence="13">
    <location>
        <begin position="329"/>
        <end position="339"/>
    </location>
</feature>
<keyword evidence="10" id="KW-0843">Virulence</keyword>
<comment type="similarity">
    <text evidence="4">Belongs to the peptidase M28 family. M28B subfamily.</text>
</comment>
<dbReference type="PANTHER" id="PTHR10404">
    <property type="entry name" value="N-ACETYLATED-ALPHA-LINKED ACIDIC DIPEPTIDASE"/>
    <property type="match status" value="1"/>
</dbReference>
<feature type="domain" description="PA" evidence="15">
    <location>
        <begin position="1525"/>
        <end position="1598"/>
    </location>
</feature>
<dbReference type="PANTHER" id="PTHR10404:SF46">
    <property type="entry name" value="VACUOLAR PROTEIN SORTING-ASSOCIATED PROTEIN 70"/>
    <property type="match status" value="1"/>
</dbReference>
<evidence type="ECO:0000256" key="11">
    <source>
        <dbReference type="ARBA" id="ARBA00023180"/>
    </source>
</evidence>
<evidence type="ECO:0000259" key="17">
    <source>
        <dbReference type="Pfam" id="PF04389"/>
    </source>
</evidence>
<name>A0A8F3AGW9_CANAR</name>
<feature type="region of interest" description="Disordered" evidence="13">
    <location>
        <begin position="370"/>
        <end position="389"/>
    </location>
</feature>
<dbReference type="SUPFAM" id="SSF53187">
    <property type="entry name" value="Zn-dependent exopeptidases"/>
    <property type="match status" value="1"/>
</dbReference>
<comment type="subcellular location">
    <subcellularLocation>
        <location evidence="3">Membrane</location>
        <topology evidence="3">Lipid-anchor</topology>
        <topology evidence="3">GPI-anchor</topology>
    </subcellularLocation>
    <subcellularLocation>
        <location evidence="2">Secreted</location>
        <location evidence="2">Cell wall</location>
    </subcellularLocation>
</comment>
<feature type="signal peptide" evidence="14">
    <location>
        <begin position="1"/>
        <end position="17"/>
    </location>
</feature>
<feature type="domain" description="Hyphally-regulated cell wall protein N-terminal" evidence="18">
    <location>
        <begin position="9"/>
        <end position="323"/>
    </location>
</feature>
<reference evidence="19" key="1">
    <citation type="submission" date="2021-06" db="EMBL/GenBank/DDBJ databases">
        <title>Candida auris outbreak in lebanese hospital.</title>
        <authorList>
            <person name="Finianos M."/>
        </authorList>
    </citation>
    <scope>NUCLEOTIDE SEQUENCE</scope>
    <source>
        <strain evidence="19">CA7LBN</strain>
    </source>
</reference>
<dbReference type="InterPro" id="IPR039373">
    <property type="entry name" value="Peptidase_M28B"/>
</dbReference>
<keyword evidence="6" id="KW-0134">Cell wall</keyword>
<evidence type="ECO:0000259" key="18">
    <source>
        <dbReference type="Pfam" id="PF11765"/>
    </source>
</evidence>
<feature type="domain" description="Peptidase M28" evidence="17">
    <location>
        <begin position="1714"/>
        <end position="1903"/>
    </location>
</feature>
<feature type="region of interest" description="Disordered" evidence="13">
    <location>
        <begin position="1039"/>
        <end position="1069"/>
    </location>
</feature>
<evidence type="ECO:0000256" key="12">
    <source>
        <dbReference type="ARBA" id="ARBA00023288"/>
    </source>
</evidence>
<evidence type="ECO:0000256" key="3">
    <source>
        <dbReference type="ARBA" id="ARBA00004589"/>
    </source>
</evidence>
<dbReference type="InterPro" id="IPR003137">
    <property type="entry name" value="PA_domain"/>
</dbReference>
<dbReference type="CDD" id="cd08022">
    <property type="entry name" value="M28_PSMA_like"/>
    <property type="match status" value="1"/>
</dbReference>
<dbReference type="GO" id="GO:0004180">
    <property type="term" value="F:carboxypeptidase activity"/>
    <property type="evidence" value="ECO:0007669"/>
    <property type="project" value="TreeGrafter"/>
</dbReference>
<dbReference type="FunFam" id="3.50.30.30:FF:000008">
    <property type="entry name" value="Glutamate carboxypeptidase 2"/>
    <property type="match status" value="1"/>
</dbReference>
<dbReference type="InterPro" id="IPR036757">
    <property type="entry name" value="TFR-like_dimer_dom_sf"/>
</dbReference>
<evidence type="ECO:0000256" key="10">
    <source>
        <dbReference type="ARBA" id="ARBA00023026"/>
    </source>
</evidence>
<evidence type="ECO:0000259" key="16">
    <source>
        <dbReference type="Pfam" id="PF04253"/>
    </source>
</evidence>
<comment type="similarity">
    <text evidence="5">Belongs to the HYR1/IFF family.</text>
</comment>
<comment type="function">
    <text evidence="1">GPI-anchored cell wall protein involved in cell wall organization, hyphal growth, as well as in host-fungal interaction and virulence.</text>
</comment>
<dbReference type="CDD" id="cd02121">
    <property type="entry name" value="PA_GCPII_like"/>
    <property type="match status" value="1"/>
</dbReference>
<dbReference type="SUPFAM" id="SSF52025">
    <property type="entry name" value="PA domain"/>
    <property type="match status" value="1"/>
</dbReference>
<keyword evidence="8" id="KW-0336">GPI-anchor</keyword>
<proteinExistence type="inferred from homology"/>
<keyword evidence="9 14" id="KW-0732">Signal</keyword>
<evidence type="ECO:0000256" key="5">
    <source>
        <dbReference type="ARBA" id="ARBA00009873"/>
    </source>
</evidence>
<dbReference type="Proteomes" id="UP000825438">
    <property type="component" value="Chromosome I"/>
</dbReference>
<accession>A0A8F3AGW9</accession>
<keyword evidence="12" id="KW-0449">Lipoprotein</keyword>
<dbReference type="SUPFAM" id="SSF47672">
    <property type="entry name" value="Transferrin receptor-like dimerisation domain"/>
    <property type="match status" value="1"/>
</dbReference>
<organism evidence="19">
    <name type="scientific">Candidozyma auris</name>
    <name type="common">Yeast</name>
    <name type="synonym">Candida auris</name>
    <dbReference type="NCBI Taxonomy" id="498019"/>
    <lineage>
        <taxon>Eukaryota</taxon>
        <taxon>Fungi</taxon>
        <taxon>Dikarya</taxon>
        <taxon>Ascomycota</taxon>
        <taxon>Saccharomycotina</taxon>
        <taxon>Pichiomycetes</taxon>
        <taxon>Metschnikowiaceae</taxon>
        <taxon>Candidozyma</taxon>
    </lineage>
</organism>
<dbReference type="Pfam" id="PF04253">
    <property type="entry name" value="TFR_dimer"/>
    <property type="match status" value="1"/>
</dbReference>
<feature type="region of interest" description="Disordered" evidence="13">
    <location>
        <begin position="1300"/>
        <end position="1347"/>
    </location>
</feature>
<dbReference type="GO" id="GO:0009986">
    <property type="term" value="C:cell surface"/>
    <property type="evidence" value="ECO:0007669"/>
    <property type="project" value="UniProtKB-ARBA"/>
</dbReference>
<dbReference type="InterPro" id="IPR007365">
    <property type="entry name" value="TFR-like_dimer_dom"/>
</dbReference>
<feature type="region of interest" description="Disordered" evidence="13">
    <location>
        <begin position="318"/>
        <end position="339"/>
    </location>
</feature>
<gene>
    <name evidence="19" type="ORF">CA7LBN_001649</name>
</gene>
<keyword evidence="8" id="KW-0472">Membrane</keyword>
<sequence>MIFSVPAVACCLATALGLVITENTITINPVNLEIGDLTIMPDVYYSIVNNRLTTLGGSLDNQGSFYVTSVDGLVTSVSIVSGTIHNSGSLSFNSLRAVSASSYNLNSIGDFINTGKMWFGISGYALAPVNLGSATNWENQGRIHFVQSAGTPSNVGITQVLGSVDNGGTICLSNMNWIQSTSIEGGGCINVGPSSRLQLQLDPWDVSNDQTIFLSSDDSVIAVAGLSTSLTGKKTYNVIGFGGGNIIRINLGFDTYNYDDDGVLTLSFFLGIFKLGFVIGLGYDKAQFSTNGIGNTGTEIIYNGAYPGDIPDICQCEDFPEPPVEPEPSESSTSPPDFTTLTTTWTTTDVDGIETTDSGIVVVTTDSDGSLTTTTSTIPPEVTSEPTSMTTFTTTWTSTDSDGNPTTDSGIVIVTTDSDGSLTTTTSTIPPEVTSEPSGMTTFTTTWTTTDSDGNPSTDSGIVIVTTDADGSLTTTTSTIPPEVTSEPTGMTTFTTTWTTTDSDGNPTTDSGIVIVTTDSEGSLTTTTSTISPDVTSGLTDLTSFTSTWTTTDSDGNETTDSGVVIVTTESDGSLTTTTSIIPPDTSEPTDITTFTTTWTTTDSDGNPTTDSGIVIVTTDSEGSLTTTTSTIPPDVTSEPTGMTTFTTTWSSTDANGNPITDSGVVIVTTDSDGSLTTTTSIIPPDVTSEPTGMTTFTTTWSSTDANGNPITDSGVVIVTTDSDGSLTTTTSIIPPDVTSEPTGMTTFTSTWITTDSDGKSTTDSGVIIVTTDSDGRFTTTTSIIPPDVTSEPTDMTTFTTTWTTTDVDGIETTDSGVVIVTTDSEGSLTTTTSIFPPAVTSGPTDSTSFTTTWTTTNSDGNSITDSGVVVVTTDSDGSLTTFTSTIPPDVTSKPTGLTTFTASWTTTDSEGNPTTGSGVVIVTTDSVGSLTTTTSTLSPDVTSEPTDLTTFTTTWTSTDSNGFPTTDSGVVIVTTDSDGSLTTTTSTIPPGVTTESGMTTFTTWWTTTDSNGKPTTDSGVVIVTTDSDGRLTTTTSIISPAETPSSTGMTSFTTSWTTTDSHGKPTTGSGVVIVTTDSDGSWITLTSTYPPTTSESSGLTSFTTAWTTTDDHGKPTTVSGIVVVTTDSDGCLTTYTATFPDKTPAPTDVTSHTSTWTTTDEDGKLTTKSGIICVTTDVKGSLTTTTSYCEPKKTTSTVTKTDDHGRVITRTIIICETTDKQGHLTTVTSTCPEITTVVTTKKDGAFTTLTAEICETIIHGVATTYTKPYPPKKSYVSTYTTTKDDGRIETRSEVLVVETDAEGHEQTRTVADTEAPPSPTVAHQSRLPPGEGAPSQASPSDVAPTSAISTFEGVGSAPKIGLTLQTLAMEKQPFDLNTRPSLLHRVARLTVAALVFIFLVSKLNWLEEAENTKDPKEVVLQSLETNHARNWSRIYTAEKHLAGTNYGLVEFTRCKFAEYGAKATVDDYHVLLSYPEDHSLSLMDKHGNVEFKASLREDEVKEDPTSVGNDTVPTFLGYAANGNVTAQYVYVNYGTIDDFSWMEENGVSVKGRIVIARYGRINRGLKVKFAQDFGAEGILIYSDPADDGDITTANGYKPYPYGPARQESSVQRGSVMFLGALDATPGDPTTPGYASKKGAKREDPHNSICKIPALPVSYKEVKPLLAKLNGHGKNVPESWKGTLEGVDYSTGPHPSATLNLYNKQEYKITPIWNVYGEFEGKNKDEAIVIGNHRDAWIKGGAGDPNSGSSVLIEIARALGDLKQSGFEFERTIILKSWDGEEYGLIGSTEFGEYAAKRLQKNVVAYINTDVAVQGSLLSLGASPVLNKVLRKVAKWLPYPGKDNVSLYDHFVKEKDDIIRNLGSGSDYTVFLEHLGIPSADISFKSGKKDPIYHYHSNYDSFHWMDEFGDPGFVFHNLAAKYLALLALELSQHKVIEFSLHDYAKDLLFYFKLAKETIPKDWLDRKISPHLMAEYIARDHKNDAAIDRASQNLYAENSDVVFPEFLLPFQCRHMRRMMKEHEHHKTVTLGEIVNHTQQQLEQLKEKTSSFDYASAKLQSRYNDRRDLHWWQRVKLHFRIKHQNKLIQYFERNFLHEEGLHRRPWFKHIVFAVGRYAGYAGQTWPGIREAVEDEDFSGTVKWLGIAARAARRVSLGLHVA</sequence>
<dbReference type="Gene3D" id="3.50.30.30">
    <property type="match status" value="1"/>
</dbReference>
<evidence type="ECO:0000256" key="6">
    <source>
        <dbReference type="ARBA" id="ARBA00022512"/>
    </source>
</evidence>
<evidence type="ECO:0000256" key="4">
    <source>
        <dbReference type="ARBA" id="ARBA00005634"/>
    </source>
</evidence>
<protein>
    <recommendedName>
        <fullName evidence="20">Peptide hydrolase</fullName>
    </recommendedName>
</protein>
<dbReference type="Gene3D" id="3.40.630.10">
    <property type="entry name" value="Zn peptidases"/>
    <property type="match status" value="1"/>
</dbReference>
<dbReference type="GO" id="GO:0009277">
    <property type="term" value="C:fungal-type cell wall"/>
    <property type="evidence" value="ECO:0007669"/>
    <property type="project" value="UniProtKB-ARBA"/>
</dbReference>
<feature type="domain" description="Transferrin receptor-like dimerisation" evidence="16">
    <location>
        <begin position="2040"/>
        <end position="2152"/>
    </location>
</feature>
<evidence type="ECO:0000259" key="15">
    <source>
        <dbReference type="Pfam" id="PF02225"/>
    </source>
</evidence>
<evidence type="ECO:0000256" key="2">
    <source>
        <dbReference type="ARBA" id="ARBA00004191"/>
    </source>
</evidence>
<evidence type="ECO:0000256" key="7">
    <source>
        <dbReference type="ARBA" id="ARBA00022525"/>
    </source>
</evidence>
<dbReference type="InterPro" id="IPR046450">
    <property type="entry name" value="PA_dom_sf"/>
</dbReference>
<dbReference type="InterPro" id="IPR007484">
    <property type="entry name" value="Peptidase_M28"/>
</dbReference>
<evidence type="ECO:0000256" key="13">
    <source>
        <dbReference type="SAM" id="MobiDB-lite"/>
    </source>
</evidence>
<dbReference type="Pfam" id="PF15789">
    <property type="entry name" value="Hyr1"/>
    <property type="match status" value="3"/>
</dbReference>
<dbReference type="FunFam" id="3.40.630.10:FF:000101">
    <property type="entry name" value="N-acetylated alpha-linked acidic dipeptidase like 1"/>
    <property type="match status" value="1"/>
</dbReference>
<feature type="chain" id="PRO_5034764494" description="Peptide hydrolase" evidence="14">
    <location>
        <begin position="18"/>
        <end position="2159"/>
    </location>
</feature>
<evidence type="ECO:0000256" key="8">
    <source>
        <dbReference type="ARBA" id="ARBA00022622"/>
    </source>
</evidence>